<dbReference type="RefSeq" id="XP_067179699.1">
    <property type="nucleotide sequence ID" value="XM_067323064.1"/>
</dbReference>
<dbReference type="InterPro" id="IPR007173">
    <property type="entry name" value="ALO_C"/>
</dbReference>
<dbReference type="GO" id="GO:0050105">
    <property type="term" value="F:L-gulonolactone oxidase activity"/>
    <property type="evidence" value="ECO:0007669"/>
    <property type="project" value="UniProtKB-EC"/>
</dbReference>
<dbReference type="FunFam" id="3.30.70.2520:FF:000005">
    <property type="entry name" value="L-gulonolactone oxidase, putative"/>
    <property type="match status" value="1"/>
</dbReference>
<dbReference type="KEGG" id="lmat:92515576"/>
<dbReference type="Proteomes" id="UP000673552">
    <property type="component" value="Chromosome 17"/>
</dbReference>
<dbReference type="GO" id="GO:0019853">
    <property type="term" value="P:L-ascorbic acid biosynthetic process"/>
    <property type="evidence" value="ECO:0007669"/>
    <property type="project" value="UniProtKB-KW"/>
</dbReference>
<dbReference type="InterPro" id="IPR016166">
    <property type="entry name" value="FAD-bd_PCMH"/>
</dbReference>
<accession>A0A836H8N0</accession>
<evidence type="ECO:0000256" key="6">
    <source>
        <dbReference type="ARBA" id="ARBA00048083"/>
    </source>
</evidence>
<keyword evidence="3" id="KW-0060">Ascorbate biosynthesis</keyword>
<dbReference type="Gene3D" id="3.30.43.10">
    <property type="entry name" value="Uridine Diphospho-n-acetylenolpyruvylglucosamine Reductase, domain 2"/>
    <property type="match status" value="1"/>
</dbReference>
<dbReference type="Pfam" id="PF01565">
    <property type="entry name" value="FAD_binding_4"/>
    <property type="match status" value="1"/>
</dbReference>
<comment type="caution">
    <text evidence="8">The sequence shown here is derived from an EMBL/GenBank/DDBJ whole genome shotgun (WGS) entry which is preliminary data.</text>
</comment>
<dbReference type="PROSITE" id="PS51387">
    <property type="entry name" value="FAD_PCMH"/>
    <property type="match status" value="1"/>
</dbReference>
<dbReference type="OrthoDB" id="610608at2759"/>
<proteinExistence type="predicted"/>
<dbReference type="Gene3D" id="3.30.70.2520">
    <property type="match status" value="1"/>
</dbReference>
<dbReference type="Gene3D" id="1.10.45.10">
    <property type="entry name" value="Vanillyl-alcohol Oxidase, Chain A, domain 4"/>
    <property type="match status" value="1"/>
</dbReference>
<dbReference type="InterPro" id="IPR010031">
    <property type="entry name" value="FAD_lactone_oxidase-like"/>
</dbReference>
<feature type="domain" description="FAD-binding PCMH-type" evidence="7">
    <location>
        <begin position="17"/>
        <end position="187"/>
    </location>
</feature>
<dbReference type="Gene3D" id="3.30.465.10">
    <property type="match status" value="1"/>
</dbReference>
<dbReference type="InterPro" id="IPR016167">
    <property type="entry name" value="FAD-bd_PCMH_sub1"/>
</dbReference>
<dbReference type="SUPFAM" id="SSF56176">
    <property type="entry name" value="FAD-binding/transporter-associated domain-like"/>
    <property type="match status" value="1"/>
</dbReference>
<gene>
    <name evidence="8" type="ORF">LSCM1_05616</name>
</gene>
<dbReference type="FunFam" id="3.30.465.10:FF:000033">
    <property type="entry name" value="L-gulonolactone oxidase 5"/>
    <property type="match status" value="1"/>
</dbReference>
<dbReference type="InterPro" id="IPR006094">
    <property type="entry name" value="Oxid_FAD_bind_N"/>
</dbReference>
<reference evidence="8 9" key="1">
    <citation type="submission" date="2021-03" db="EMBL/GenBank/DDBJ databases">
        <title>Leishmania (Mundinia) martiniquensis Genome sequencing and assembly.</title>
        <authorList>
            <person name="Almutairi H."/>
            <person name="Gatherer D."/>
        </authorList>
    </citation>
    <scope>NUCLEOTIDE SEQUENCE [LARGE SCALE GENOMIC DNA]</scope>
    <source>
        <strain evidence="8">LSCM1</strain>
    </source>
</reference>
<dbReference type="GeneID" id="92515576"/>
<dbReference type="GO" id="GO:0003885">
    <property type="term" value="F:D-arabinono-1,4-lactone oxidase activity"/>
    <property type="evidence" value="ECO:0007669"/>
    <property type="project" value="InterPro"/>
</dbReference>
<dbReference type="PIRSF" id="PIRSF000136">
    <property type="entry name" value="LGO_GLO"/>
    <property type="match status" value="1"/>
</dbReference>
<name>A0A836H8N0_9TRYP</name>
<comment type="catalytic activity">
    <reaction evidence="6">
        <text>L-gulono-1,4-lactone + O2 = L-ascorbate + H2O2 + H(+)</text>
        <dbReference type="Rhea" id="RHEA:32363"/>
        <dbReference type="ChEBI" id="CHEBI:15378"/>
        <dbReference type="ChEBI" id="CHEBI:15379"/>
        <dbReference type="ChEBI" id="CHEBI:16240"/>
        <dbReference type="ChEBI" id="CHEBI:17587"/>
        <dbReference type="ChEBI" id="CHEBI:38290"/>
        <dbReference type="EC" id="1.1.3.8"/>
    </reaction>
</comment>
<evidence type="ECO:0000256" key="1">
    <source>
        <dbReference type="ARBA" id="ARBA00005147"/>
    </source>
</evidence>
<dbReference type="InterPro" id="IPR036318">
    <property type="entry name" value="FAD-bd_PCMH-like_sf"/>
</dbReference>
<dbReference type="EC" id="1.1.3.8" evidence="2"/>
<dbReference type="GO" id="GO:0016020">
    <property type="term" value="C:membrane"/>
    <property type="evidence" value="ECO:0007669"/>
    <property type="project" value="InterPro"/>
</dbReference>
<keyword evidence="4" id="KW-0732">Signal</keyword>
<evidence type="ECO:0000313" key="9">
    <source>
        <dbReference type="Proteomes" id="UP000673552"/>
    </source>
</evidence>
<protein>
    <recommendedName>
        <fullName evidence="2">L-gulonolactone oxidase</fullName>
        <ecNumber evidence="2">1.1.3.8</ecNumber>
    </recommendedName>
</protein>
<comment type="pathway">
    <text evidence="1">Cofactor biosynthesis; L-ascorbate biosynthesis.</text>
</comment>
<organism evidence="8 9">
    <name type="scientific">Leishmania martiniquensis</name>
    <dbReference type="NCBI Taxonomy" id="1580590"/>
    <lineage>
        <taxon>Eukaryota</taxon>
        <taxon>Discoba</taxon>
        <taxon>Euglenozoa</taxon>
        <taxon>Kinetoplastea</taxon>
        <taxon>Metakinetoplastina</taxon>
        <taxon>Trypanosomatida</taxon>
        <taxon>Trypanosomatidae</taxon>
        <taxon>Leishmaniinae</taxon>
        <taxon>Leishmania</taxon>
    </lineage>
</organism>
<dbReference type="AlphaFoldDB" id="A0A836H8N0"/>
<dbReference type="InterPro" id="IPR016169">
    <property type="entry name" value="FAD-bd_PCMH_sub2"/>
</dbReference>
<dbReference type="PANTHER" id="PTHR43762:SF1">
    <property type="entry name" value="D-ARABINONO-1,4-LACTONE OXIDASE"/>
    <property type="match status" value="1"/>
</dbReference>
<dbReference type="GO" id="GO:0071949">
    <property type="term" value="F:FAD binding"/>
    <property type="evidence" value="ECO:0007669"/>
    <property type="project" value="InterPro"/>
</dbReference>
<evidence type="ECO:0000256" key="3">
    <source>
        <dbReference type="ARBA" id="ARBA00022644"/>
    </source>
</evidence>
<dbReference type="InterPro" id="IPR016171">
    <property type="entry name" value="Vanillyl_alc_oxidase_C-sub2"/>
</dbReference>
<evidence type="ECO:0000256" key="2">
    <source>
        <dbReference type="ARBA" id="ARBA00013121"/>
    </source>
</evidence>
<dbReference type="PANTHER" id="PTHR43762">
    <property type="entry name" value="L-GULONOLACTONE OXIDASE"/>
    <property type="match status" value="1"/>
</dbReference>
<evidence type="ECO:0000313" key="8">
    <source>
        <dbReference type="EMBL" id="KAG5481592.1"/>
    </source>
</evidence>
<keyword evidence="9" id="KW-1185">Reference proteome</keyword>
<dbReference type="EMBL" id="JAFEUZ010000017">
    <property type="protein sequence ID" value="KAG5481592.1"/>
    <property type="molecule type" value="Genomic_DNA"/>
</dbReference>
<keyword evidence="5" id="KW-0560">Oxidoreductase</keyword>
<evidence type="ECO:0000259" key="7">
    <source>
        <dbReference type="PROSITE" id="PS51387"/>
    </source>
</evidence>
<evidence type="ECO:0000256" key="5">
    <source>
        <dbReference type="ARBA" id="ARBA00023002"/>
    </source>
</evidence>
<dbReference type="Pfam" id="PF04030">
    <property type="entry name" value="ALO"/>
    <property type="match status" value="1"/>
</dbReference>
<evidence type="ECO:0000256" key="4">
    <source>
        <dbReference type="ARBA" id="ARBA00022729"/>
    </source>
</evidence>
<sequence>MSAQLPATRWTNLAEIGSCRPTHHHYPNTTEDVRSIVKLVRSLNHKCRVAGAGKSPNAATFTNDHLIHMERMNRILSIDTAARTITCESGAMMEEVMRALDKAGLMMRCVPSYVQTSVGGCIATATHSSGAHCHCLSDYVRGLKIVNGCADICTLVAGKDHTELRLAACHLGALGVVTEVTLEVQPRIQWKLLSQPLSMKDATNAALVAEKVRSTEYYRWWWVPHTEGCYESYGSIEAAADLSPAPPFHDAAAERSEAPAGLPQAAVPTVAEEQREGARGTATSIVSTAVNSALRYFATDFVRHQVVEWSLWPACLYPPLQPYVNAAYERVFYSAPQVQHGPALECFTFDCLFKQWANEWAIEASRAVEAFNRLRDMVDREGMLLHFPVEFRFTAADASDMSPAVGRPTCWIGVVMYRPYGYEARDTRRCYDGFCRLMEEMDGRPHWAKYYDWGHAEMMKAYGDHWERFLALRRRMDPDNIFVNEWLTNLMTPGRANSTEYTQ</sequence>